<feature type="non-terminal residue" evidence="2">
    <location>
        <position position="1"/>
    </location>
</feature>
<dbReference type="InterPro" id="IPR025877">
    <property type="entry name" value="MobA-like_NTP_Trfase"/>
</dbReference>
<proteinExistence type="predicted"/>
<dbReference type="SUPFAM" id="SSF53448">
    <property type="entry name" value="Nucleotide-diphospho-sugar transferases"/>
    <property type="match status" value="1"/>
</dbReference>
<dbReference type="AlphaFoldDB" id="A0A956LXG2"/>
<dbReference type="PANTHER" id="PTHR43777">
    <property type="entry name" value="MOLYBDENUM COFACTOR CYTIDYLYLTRANSFERASE"/>
    <property type="match status" value="1"/>
</dbReference>
<dbReference type="GO" id="GO:0016779">
    <property type="term" value="F:nucleotidyltransferase activity"/>
    <property type="evidence" value="ECO:0007669"/>
    <property type="project" value="UniProtKB-ARBA"/>
</dbReference>
<reference evidence="2" key="1">
    <citation type="submission" date="2020-04" db="EMBL/GenBank/DDBJ databases">
        <authorList>
            <person name="Zhang T."/>
        </authorList>
    </citation>
    <scope>NUCLEOTIDE SEQUENCE</scope>
    <source>
        <strain evidence="2">HKST-UBA01</strain>
    </source>
</reference>
<evidence type="ECO:0000313" key="3">
    <source>
        <dbReference type="Proteomes" id="UP000697710"/>
    </source>
</evidence>
<organism evidence="2 3">
    <name type="scientific">Eiseniibacteriota bacterium</name>
    <dbReference type="NCBI Taxonomy" id="2212470"/>
    <lineage>
        <taxon>Bacteria</taxon>
        <taxon>Candidatus Eiseniibacteriota</taxon>
    </lineage>
</organism>
<comment type="caution">
    <text evidence="2">The sequence shown here is derived from an EMBL/GenBank/DDBJ whole genome shotgun (WGS) entry which is preliminary data.</text>
</comment>
<dbReference type="PANTHER" id="PTHR43777:SF1">
    <property type="entry name" value="MOLYBDENUM COFACTOR CYTIDYLYLTRANSFERASE"/>
    <property type="match status" value="1"/>
</dbReference>
<keyword evidence="2" id="KW-0808">Transferase</keyword>
<evidence type="ECO:0000313" key="2">
    <source>
        <dbReference type="EMBL" id="MCA9727264.1"/>
    </source>
</evidence>
<dbReference type="EMBL" id="JAGQHR010000136">
    <property type="protein sequence ID" value="MCA9727264.1"/>
    <property type="molecule type" value="Genomic_DNA"/>
</dbReference>
<protein>
    <submittedName>
        <fullName evidence="2">NTP transferase domain-containing protein</fullName>
    </submittedName>
</protein>
<gene>
    <name evidence="2" type="ORF">KC729_06240</name>
</gene>
<sequence length="154" mass="16693">TVAGDAGTDEGNAVTGRVIPVINHEPEKGRLHSVRLGLAALTASTTPASDWKAILILNVDQPRSAPLLRRLAEAHFNLAHEITGPTHQGRHGHPVIFARVLRNEILAASEQAEGLRAVVRSDPARVTWWPTDDPTVLLDLNTPDDYSRAAPETR</sequence>
<accession>A0A956LXG2</accession>
<evidence type="ECO:0000259" key="1">
    <source>
        <dbReference type="Pfam" id="PF12804"/>
    </source>
</evidence>
<dbReference type="Gene3D" id="3.90.550.10">
    <property type="entry name" value="Spore Coat Polysaccharide Biosynthesis Protein SpsA, Chain A"/>
    <property type="match status" value="1"/>
</dbReference>
<feature type="domain" description="MobA-like NTP transferase" evidence="1">
    <location>
        <begin position="17"/>
        <end position="122"/>
    </location>
</feature>
<name>A0A956LXG2_UNCEI</name>
<reference evidence="2" key="2">
    <citation type="journal article" date="2021" name="Microbiome">
        <title>Successional dynamics and alternative stable states in a saline activated sludge microbial community over 9 years.</title>
        <authorList>
            <person name="Wang Y."/>
            <person name="Ye J."/>
            <person name="Ju F."/>
            <person name="Liu L."/>
            <person name="Boyd J.A."/>
            <person name="Deng Y."/>
            <person name="Parks D.H."/>
            <person name="Jiang X."/>
            <person name="Yin X."/>
            <person name="Woodcroft B.J."/>
            <person name="Tyson G.W."/>
            <person name="Hugenholtz P."/>
            <person name="Polz M.F."/>
            <person name="Zhang T."/>
        </authorList>
    </citation>
    <scope>NUCLEOTIDE SEQUENCE</scope>
    <source>
        <strain evidence="2">HKST-UBA01</strain>
    </source>
</reference>
<dbReference type="Proteomes" id="UP000697710">
    <property type="component" value="Unassembled WGS sequence"/>
</dbReference>
<dbReference type="Pfam" id="PF12804">
    <property type="entry name" value="NTP_transf_3"/>
    <property type="match status" value="1"/>
</dbReference>
<dbReference type="InterPro" id="IPR029044">
    <property type="entry name" value="Nucleotide-diphossugar_trans"/>
</dbReference>